<dbReference type="Gene3D" id="3.30.565.10">
    <property type="entry name" value="Histidine kinase-like ATPase, C-terminal domain"/>
    <property type="match status" value="1"/>
</dbReference>
<comment type="caution">
    <text evidence="4">The sequence shown here is derived from an EMBL/GenBank/DDBJ whole genome shotgun (WGS) entry which is preliminary data.</text>
</comment>
<name>A0ABV1W2B9_9ACTN</name>
<keyword evidence="4" id="KW-0547">Nucleotide-binding</keyword>
<evidence type="ECO:0000256" key="1">
    <source>
        <dbReference type="ARBA" id="ARBA00022527"/>
    </source>
</evidence>
<protein>
    <submittedName>
        <fullName evidence="4">ATP-binding protein</fullName>
    </submittedName>
</protein>
<keyword evidence="1" id="KW-0418">Kinase</keyword>
<dbReference type="SUPFAM" id="SSF55874">
    <property type="entry name" value="ATPase domain of HSP90 chaperone/DNA topoisomerase II/histidine kinase"/>
    <property type="match status" value="1"/>
</dbReference>
<dbReference type="GO" id="GO:0005524">
    <property type="term" value="F:ATP binding"/>
    <property type="evidence" value="ECO:0007669"/>
    <property type="project" value="UniProtKB-KW"/>
</dbReference>
<organism evidence="4 5">
    <name type="scientific">Streptomyces carpinensis</name>
    <dbReference type="NCBI Taxonomy" id="66369"/>
    <lineage>
        <taxon>Bacteria</taxon>
        <taxon>Bacillati</taxon>
        <taxon>Actinomycetota</taxon>
        <taxon>Actinomycetes</taxon>
        <taxon>Kitasatosporales</taxon>
        <taxon>Streptomycetaceae</taxon>
        <taxon>Streptomyces</taxon>
    </lineage>
</organism>
<accession>A0ABV1W2B9</accession>
<keyword evidence="1" id="KW-0723">Serine/threonine-protein kinase</keyword>
<evidence type="ECO:0000256" key="2">
    <source>
        <dbReference type="SAM" id="MobiDB-lite"/>
    </source>
</evidence>
<dbReference type="PANTHER" id="PTHR35526:SF3">
    <property type="entry name" value="ANTI-SIGMA-F FACTOR RSBW"/>
    <property type="match status" value="1"/>
</dbReference>
<keyword evidence="4" id="KW-0067">ATP-binding</keyword>
<dbReference type="CDD" id="cd16936">
    <property type="entry name" value="HATPase_RsbW-like"/>
    <property type="match status" value="1"/>
</dbReference>
<dbReference type="InterPro" id="IPR003594">
    <property type="entry name" value="HATPase_dom"/>
</dbReference>
<gene>
    <name evidence="4" type="ORF">ABT317_12720</name>
</gene>
<proteinExistence type="predicted"/>
<dbReference type="EMBL" id="JBEPCU010000167">
    <property type="protein sequence ID" value="MER6977853.1"/>
    <property type="molecule type" value="Genomic_DNA"/>
</dbReference>
<feature type="region of interest" description="Disordered" evidence="2">
    <location>
        <begin position="1"/>
        <end position="20"/>
    </location>
</feature>
<feature type="domain" description="Histidine kinase/HSP90-like ATPase" evidence="3">
    <location>
        <begin position="36"/>
        <end position="140"/>
    </location>
</feature>
<reference evidence="4 5" key="1">
    <citation type="submission" date="2024-06" db="EMBL/GenBank/DDBJ databases">
        <title>The Natural Products Discovery Center: Release of the First 8490 Sequenced Strains for Exploring Actinobacteria Biosynthetic Diversity.</title>
        <authorList>
            <person name="Kalkreuter E."/>
            <person name="Kautsar S.A."/>
            <person name="Yang D."/>
            <person name="Bader C.D."/>
            <person name="Teijaro C.N."/>
            <person name="Fluegel L."/>
            <person name="Davis C.M."/>
            <person name="Simpson J.R."/>
            <person name="Lauterbach L."/>
            <person name="Steele A.D."/>
            <person name="Gui C."/>
            <person name="Meng S."/>
            <person name="Li G."/>
            <person name="Viehrig K."/>
            <person name="Ye F."/>
            <person name="Su P."/>
            <person name="Kiefer A.F."/>
            <person name="Nichols A."/>
            <person name="Cepeda A.J."/>
            <person name="Yan W."/>
            <person name="Fan B."/>
            <person name="Jiang Y."/>
            <person name="Adhikari A."/>
            <person name="Zheng C.-J."/>
            <person name="Schuster L."/>
            <person name="Cowan T.M."/>
            <person name="Smanski M.J."/>
            <person name="Chevrette M.G."/>
            <person name="De Carvalho L.P.S."/>
            <person name="Shen B."/>
        </authorList>
    </citation>
    <scope>NUCLEOTIDE SEQUENCE [LARGE SCALE GENOMIC DNA]</scope>
    <source>
        <strain evidence="4 5">NPDC000634</strain>
    </source>
</reference>
<evidence type="ECO:0000313" key="4">
    <source>
        <dbReference type="EMBL" id="MER6977853.1"/>
    </source>
</evidence>
<dbReference type="InterPro" id="IPR036890">
    <property type="entry name" value="HATPase_C_sf"/>
</dbReference>
<dbReference type="Pfam" id="PF13581">
    <property type="entry name" value="HATPase_c_2"/>
    <property type="match status" value="1"/>
</dbReference>
<dbReference type="PANTHER" id="PTHR35526">
    <property type="entry name" value="ANTI-SIGMA-F FACTOR RSBW-RELATED"/>
    <property type="match status" value="1"/>
</dbReference>
<dbReference type="InterPro" id="IPR050267">
    <property type="entry name" value="Anti-sigma-factor_SerPK"/>
</dbReference>
<dbReference type="Proteomes" id="UP001458415">
    <property type="component" value="Unassembled WGS sequence"/>
</dbReference>
<feature type="compositionally biased region" description="Low complexity" evidence="2">
    <location>
        <begin position="10"/>
        <end position="20"/>
    </location>
</feature>
<evidence type="ECO:0000259" key="3">
    <source>
        <dbReference type="Pfam" id="PF13581"/>
    </source>
</evidence>
<evidence type="ECO:0000313" key="5">
    <source>
        <dbReference type="Proteomes" id="UP001458415"/>
    </source>
</evidence>
<keyword evidence="5" id="KW-1185">Reference proteome</keyword>
<sequence length="158" mass="16262">MDQAPENGDSTSPAGGSVSASAAFEGSGGIAEARDLARSFLTDVQAVHRLPVSERAMGMVQLVVSELVTNARKYAPGPCLLTLEIEDGAVQISVWDSSTTLPAVLAPDPCRVGQHGLEIVMAVCASFAVHREPVGKRITAAVMLADDPGGAVVGRLVP</sequence>
<keyword evidence="1" id="KW-0808">Transferase</keyword>